<accession>A0A951PAD3</accession>
<dbReference type="SUPFAM" id="SSF55486">
    <property type="entry name" value="Metalloproteases ('zincins'), catalytic domain"/>
    <property type="match status" value="1"/>
</dbReference>
<dbReference type="InterPro" id="IPR024079">
    <property type="entry name" value="MetalloPept_cat_dom_sf"/>
</dbReference>
<dbReference type="InterPro" id="IPR006026">
    <property type="entry name" value="Peptidase_Metallo"/>
</dbReference>
<evidence type="ECO:0000313" key="2">
    <source>
        <dbReference type="EMBL" id="MBW4465009.1"/>
    </source>
</evidence>
<dbReference type="EMBL" id="JAHHHV010000028">
    <property type="protein sequence ID" value="MBW4465009.1"/>
    <property type="molecule type" value="Genomic_DNA"/>
</dbReference>
<reference evidence="2" key="2">
    <citation type="journal article" date="2022" name="Microbiol. Resour. Announc.">
        <title>Metagenome Sequencing to Explore Phylogenomics of Terrestrial Cyanobacteria.</title>
        <authorList>
            <person name="Ward R.D."/>
            <person name="Stajich J.E."/>
            <person name="Johansen J.R."/>
            <person name="Huntemann M."/>
            <person name="Clum A."/>
            <person name="Foster B."/>
            <person name="Foster B."/>
            <person name="Roux S."/>
            <person name="Palaniappan K."/>
            <person name="Varghese N."/>
            <person name="Mukherjee S."/>
            <person name="Reddy T.B.K."/>
            <person name="Daum C."/>
            <person name="Copeland A."/>
            <person name="Chen I.A."/>
            <person name="Ivanova N.N."/>
            <person name="Kyrpides N.C."/>
            <person name="Shapiro N."/>
            <person name="Eloe-Fadrosh E.A."/>
            <person name="Pietrasiak N."/>
        </authorList>
    </citation>
    <scope>NUCLEOTIDE SEQUENCE</scope>
    <source>
        <strain evidence="2">GSE-TBD4-15B</strain>
    </source>
</reference>
<comment type="caution">
    <text evidence="2">The sequence shown here is derived from an EMBL/GenBank/DDBJ whole genome shotgun (WGS) entry which is preliminary data.</text>
</comment>
<name>A0A951PAD3_9CYAN</name>
<dbReference type="CDD" id="cd04327">
    <property type="entry name" value="ZnMc_MMP_like_3"/>
    <property type="match status" value="1"/>
</dbReference>
<dbReference type="GO" id="GO:0006508">
    <property type="term" value="P:proteolysis"/>
    <property type="evidence" value="ECO:0007669"/>
    <property type="project" value="InterPro"/>
</dbReference>
<dbReference type="GO" id="GO:0008270">
    <property type="term" value="F:zinc ion binding"/>
    <property type="evidence" value="ECO:0007669"/>
    <property type="project" value="InterPro"/>
</dbReference>
<organism evidence="2 3">
    <name type="scientific">Pegethrix bostrychoides GSE-TBD4-15B</name>
    <dbReference type="NCBI Taxonomy" id="2839662"/>
    <lineage>
        <taxon>Bacteria</taxon>
        <taxon>Bacillati</taxon>
        <taxon>Cyanobacteriota</taxon>
        <taxon>Cyanophyceae</taxon>
        <taxon>Oculatellales</taxon>
        <taxon>Oculatellaceae</taxon>
        <taxon>Pegethrix</taxon>
    </lineage>
</organism>
<dbReference type="SMART" id="SM00235">
    <property type="entry name" value="ZnMc"/>
    <property type="match status" value="1"/>
</dbReference>
<sequence>MSDEIKVCSVPVFSEGVESSELYLVGLTAYLWIAGMTLRVRFLDGEPIVQKKVEVVAHQWSQFANIKFQFGNDLNAEIRISFTRKGSWSMLGTDALLVNRDEPTMNFGWLKADSPDEEYSRVVLHEFGHALGFTHEHKHPESGIKWNREAVIDYYRRTNGWNEDATTRNVLQAESKDRTQYSAFDRESIMLYAIPAELTTDGFSTGWNTQLSATDKQFAQRLYPGTPPGAKITTILYVRPFDGRTFGPVTSSQVVSEGDGWRGWSWDGSTASYLAVDEKRQTWLYVRPFDSRTFGPVTSSQVVSEGDGWRGWSWDGSTASYLAVDEKRQTWLYVRPFDGQTFGSVTSKQLVSRGDGWRGWSWDGATASYLAVG</sequence>
<protein>
    <recommendedName>
        <fullName evidence="1">Peptidase metallopeptidase domain-containing protein</fullName>
    </recommendedName>
</protein>
<dbReference type="Proteomes" id="UP000707356">
    <property type="component" value="Unassembled WGS sequence"/>
</dbReference>
<dbReference type="GO" id="GO:0004222">
    <property type="term" value="F:metalloendopeptidase activity"/>
    <property type="evidence" value="ECO:0007669"/>
    <property type="project" value="InterPro"/>
</dbReference>
<evidence type="ECO:0000259" key="1">
    <source>
        <dbReference type="SMART" id="SM00235"/>
    </source>
</evidence>
<evidence type="ECO:0000313" key="3">
    <source>
        <dbReference type="Proteomes" id="UP000707356"/>
    </source>
</evidence>
<dbReference type="AlphaFoldDB" id="A0A951PAD3"/>
<dbReference type="Pfam" id="PF01400">
    <property type="entry name" value="Astacin"/>
    <property type="match status" value="1"/>
</dbReference>
<dbReference type="InterPro" id="IPR001506">
    <property type="entry name" value="Peptidase_M12A"/>
</dbReference>
<reference evidence="2" key="1">
    <citation type="submission" date="2021-05" db="EMBL/GenBank/DDBJ databases">
        <authorList>
            <person name="Pietrasiak N."/>
            <person name="Ward R."/>
            <person name="Stajich J.E."/>
            <person name="Kurbessoian T."/>
        </authorList>
    </citation>
    <scope>NUCLEOTIDE SEQUENCE</scope>
    <source>
        <strain evidence="2">GSE-TBD4-15B</strain>
    </source>
</reference>
<gene>
    <name evidence="2" type="ORF">KME07_06155</name>
</gene>
<feature type="domain" description="Peptidase metallopeptidase" evidence="1">
    <location>
        <begin position="28"/>
        <end position="173"/>
    </location>
</feature>
<proteinExistence type="predicted"/>
<dbReference type="Gene3D" id="3.40.390.10">
    <property type="entry name" value="Collagenase (Catalytic Domain)"/>
    <property type="match status" value="1"/>
</dbReference>